<evidence type="ECO:0000256" key="1">
    <source>
        <dbReference type="SAM" id="MobiDB-lite"/>
    </source>
</evidence>
<keyword evidence="3" id="KW-1185">Reference proteome</keyword>
<feature type="compositionally biased region" description="Basic and acidic residues" evidence="1">
    <location>
        <begin position="1"/>
        <end position="14"/>
    </location>
</feature>
<dbReference type="KEGG" id="ncr:NCU00557"/>
<dbReference type="Proteomes" id="UP000001805">
    <property type="component" value="Chromosome 1, Linkage Group I"/>
</dbReference>
<proteinExistence type="predicted"/>
<sequence length="133" mass="14751">MFVVDDGFRGDPSTRHPQSHGIRKWGKRMGIEIDFPSPFDLLLLLHSSGRNAVPGENEKRRNSSVTSGRRGTTGQGASGALVSRHARNLQKWKQYQSSTRALHHEKDTVPIQVRTGHQGQATDTSTTSMDTMN</sequence>
<organism evidence="2 3">
    <name type="scientific">Neurospora crassa (strain ATCC 24698 / 74-OR23-1A / CBS 708.71 / DSM 1257 / FGSC 987)</name>
    <dbReference type="NCBI Taxonomy" id="367110"/>
    <lineage>
        <taxon>Eukaryota</taxon>
        <taxon>Fungi</taxon>
        <taxon>Dikarya</taxon>
        <taxon>Ascomycota</taxon>
        <taxon>Pezizomycotina</taxon>
        <taxon>Sordariomycetes</taxon>
        <taxon>Sordariomycetidae</taxon>
        <taxon>Sordariales</taxon>
        <taxon>Sordariaceae</taxon>
        <taxon>Neurospora</taxon>
    </lineage>
</organism>
<dbReference type="InParanoid" id="Q7SF92"/>
<dbReference type="PaxDb" id="5141-EFNCRP00000000675"/>
<dbReference type="AlphaFoldDB" id="Q7SF92"/>
<gene>
    <name evidence="2" type="ORF">NCU00557</name>
</gene>
<feature type="region of interest" description="Disordered" evidence="1">
    <location>
        <begin position="1"/>
        <end position="23"/>
    </location>
</feature>
<reference evidence="2 3" key="1">
    <citation type="journal article" date="2003" name="Nature">
        <title>The genome sequence of the filamentous fungus Neurospora crassa.</title>
        <authorList>
            <person name="Galagan J.E."/>
            <person name="Calvo S.E."/>
            <person name="Borkovich K.A."/>
            <person name="Selker E.U."/>
            <person name="Read N.D."/>
            <person name="Jaffe D."/>
            <person name="FitzHugh W."/>
            <person name="Ma L.J."/>
            <person name="Smirnov S."/>
            <person name="Purcell S."/>
            <person name="Rehman B."/>
            <person name="Elkins T."/>
            <person name="Engels R."/>
            <person name="Wang S."/>
            <person name="Nielsen C.B."/>
            <person name="Butler J."/>
            <person name="Endrizzi M."/>
            <person name="Qui D."/>
            <person name="Ianakiev P."/>
            <person name="Bell-Pedersen D."/>
            <person name="Nelson M.A."/>
            <person name="Werner-Washburne M."/>
            <person name="Selitrennikoff C.P."/>
            <person name="Kinsey J.A."/>
            <person name="Braun E.L."/>
            <person name="Zelter A."/>
            <person name="Schulte U."/>
            <person name="Kothe G.O."/>
            <person name="Jedd G."/>
            <person name="Mewes W."/>
            <person name="Staben C."/>
            <person name="Marcotte E."/>
            <person name="Greenberg D."/>
            <person name="Roy A."/>
            <person name="Foley K."/>
            <person name="Naylor J."/>
            <person name="Stange-Thomann N."/>
            <person name="Barrett R."/>
            <person name="Gnerre S."/>
            <person name="Kamal M."/>
            <person name="Kamvysselis M."/>
            <person name="Mauceli E."/>
            <person name="Bielke C."/>
            <person name="Rudd S."/>
            <person name="Frishman D."/>
            <person name="Krystofova S."/>
            <person name="Rasmussen C."/>
            <person name="Metzenberg R.L."/>
            <person name="Perkins D.D."/>
            <person name="Kroken S."/>
            <person name="Cogoni C."/>
            <person name="Macino G."/>
            <person name="Catcheside D."/>
            <person name="Li W."/>
            <person name="Pratt R.J."/>
            <person name="Osmani S.A."/>
            <person name="DeSouza C.P."/>
            <person name="Glass L."/>
            <person name="Orbach M.J."/>
            <person name="Berglund J.A."/>
            <person name="Voelker R."/>
            <person name="Yarden O."/>
            <person name="Plamann M."/>
            <person name="Seiler S."/>
            <person name="Dunlap J."/>
            <person name="Radford A."/>
            <person name="Aramayo R."/>
            <person name="Natvig D.O."/>
            <person name="Alex L.A."/>
            <person name="Mannhaupt G."/>
            <person name="Ebbole D.J."/>
            <person name="Freitag M."/>
            <person name="Paulsen I."/>
            <person name="Sachs M.S."/>
            <person name="Lander E.S."/>
            <person name="Nusbaum C."/>
            <person name="Birren B."/>
        </authorList>
    </citation>
    <scope>NUCLEOTIDE SEQUENCE [LARGE SCALE GENOMIC DNA]</scope>
    <source>
        <strain evidence="3">ATCC 24698 / 74-OR23-1A / CBS 708.71 / DSM 1257 / FGSC 987</strain>
    </source>
</reference>
<name>Q7SF92_NEUCR</name>
<feature type="region of interest" description="Disordered" evidence="1">
    <location>
        <begin position="49"/>
        <end position="133"/>
    </location>
</feature>
<feature type="compositionally biased region" description="Polar residues" evidence="1">
    <location>
        <begin position="91"/>
        <end position="100"/>
    </location>
</feature>
<evidence type="ECO:0000313" key="2">
    <source>
        <dbReference type="EMBL" id="EAA35482.1"/>
    </source>
</evidence>
<evidence type="ECO:0000313" key="3">
    <source>
        <dbReference type="Proteomes" id="UP000001805"/>
    </source>
</evidence>
<accession>Q7SF92</accession>
<dbReference type="EMBL" id="CM002236">
    <property type="protein sequence ID" value="EAA35482.1"/>
    <property type="molecule type" value="Genomic_DNA"/>
</dbReference>
<protein>
    <submittedName>
        <fullName evidence="2">Uncharacterized protein</fullName>
    </submittedName>
</protein>
<feature type="compositionally biased region" description="Low complexity" evidence="1">
    <location>
        <begin position="122"/>
        <end position="133"/>
    </location>
</feature>
<dbReference type="HOGENOM" id="CLU_1907239_0_0_1"/>
<dbReference type="GeneID" id="3880867"/>
<dbReference type="VEuPathDB" id="FungiDB:NCU00557"/>
<dbReference type="RefSeq" id="XP_964718.1">
    <property type="nucleotide sequence ID" value="XM_959625.2"/>
</dbReference>